<evidence type="ECO:0000313" key="1">
    <source>
        <dbReference type="EMBL" id="KAK8492062.1"/>
    </source>
</evidence>
<dbReference type="Proteomes" id="UP001396334">
    <property type="component" value="Unassembled WGS sequence"/>
</dbReference>
<protein>
    <submittedName>
        <fullName evidence="1">Uncharacterized protein</fullName>
    </submittedName>
</protein>
<organism evidence="1 2">
    <name type="scientific">Hibiscus sabdariffa</name>
    <name type="common">roselle</name>
    <dbReference type="NCBI Taxonomy" id="183260"/>
    <lineage>
        <taxon>Eukaryota</taxon>
        <taxon>Viridiplantae</taxon>
        <taxon>Streptophyta</taxon>
        <taxon>Embryophyta</taxon>
        <taxon>Tracheophyta</taxon>
        <taxon>Spermatophyta</taxon>
        <taxon>Magnoliopsida</taxon>
        <taxon>eudicotyledons</taxon>
        <taxon>Gunneridae</taxon>
        <taxon>Pentapetalae</taxon>
        <taxon>rosids</taxon>
        <taxon>malvids</taxon>
        <taxon>Malvales</taxon>
        <taxon>Malvaceae</taxon>
        <taxon>Malvoideae</taxon>
        <taxon>Hibiscus</taxon>
    </lineage>
</organism>
<proteinExistence type="predicted"/>
<accession>A0ABR2AFT0</accession>
<dbReference type="EMBL" id="JBBPBN010000257">
    <property type="protein sequence ID" value="KAK8492062.1"/>
    <property type="molecule type" value="Genomic_DNA"/>
</dbReference>
<evidence type="ECO:0000313" key="2">
    <source>
        <dbReference type="Proteomes" id="UP001396334"/>
    </source>
</evidence>
<keyword evidence="2" id="KW-1185">Reference proteome</keyword>
<comment type="caution">
    <text evidence="1">The sequence shown here is derived from an EMBL/GenBank/DDBJ whole genome shotgun (WGS) entry which is preliminary data.</text>
</comment>
<sequence>MEDASGTSFSQSVEERTITLRPKIELYGALPNDLEFRLLHSFLASVVDSIRPWSQKPLSTQSGKGIDRRELRRNTPYDLRKVKVAGLPVGRVQGSSVGFHTRVLRTVPSPNQYSTAIPAMVNKLSPPLGVQGRNRLGNQACNKRKSIHMKRVVHEFGKAFTCRLYVHRPVGKLETHPQAPFLGRHLALALLVRLADAVLALYEDADAV</sequence>
<reference evidence="1 2" key="1">
    <citation type="journal article" date="2024" name="G3 (Bethesda)">
        <title>Genome assembly of Hibiscus sabdariffa L. provides insights into metabolisms of medicinal natural products.</title>
        <authorList>
            <person name="Kim T."/>
        </authorList>
    </citation>
    <scope>NUCLEOTIDE SEQUENCE [LARGE SCALE GENOMIC DNA]</scope>
    <source>
        <strain evidence="1">TK-2024</strain>
        <tissue evidence="1">Old leaves</tissue>
    </source>
</reference>
<name>A0ABR2AFT0_9ROSI</name>
<gene>
    <name evidence="1" type="ORF">V6N11_014185</name>
</gene>